<gene>
    <name evidence="1" type="ORF">ZEAMMB73_Zm00001d020038</name>
</gene>
<dbReference type="SUPFAM" id="SSF82199">
    <property type="entry name" value="SET domain"/>
    <property type="match status" value="1"/>
</dbReference>
<dbReference type="GO" id="GO:0032259">
    <property type="term" value="P:methylation"/>
    <property type="evidence" value="ECO:0007669"/>
    <property type="project" value="UniProtKB-KW"/>
</dbReference>
<accession>A0A1D6I1R7</accession>
<sequence>MVRMSSSSSASGVNLTEQIENVFDQLISKIEQADPDFDPRPFLKQLNVLGRYEPIKRRMCLNVIWFFFVIESEIKLFFLASELRKRMEILLYQDEFEFVPFYGHVHIFIALNSTKMYISLRDTLKIMAFLVTVSLLLVHQLCVAETAIVENLEYETHTNFMLFSCCSSQCECDIACTNKSFQHRPLTKTKLIKVRSLL</sequence>
<reference evidence="1" key="1">
    <citation type="submission" date="2015-12" db="EMBL/GenBank/DDBJ databases">
        <title>Update maize B73 reference genome by single molecule sequencing technologies.</title>
        <authorList>
            <consortium name="Maize Genome Sequencing Project"/>
            <person name="Ware D."/>
        </authorList>
    </citation>
    <scope>NUCLEOTIDE SEQUENCE [LARGE SCALE GENOMIC DNA]</scope>
    <source>
        <tissue evidence="1">Seedling</tissue>
    </source>
</reference>
<evidence type="ECO:0000313" key="1">
    <source>
        <dbReference type="EMBL" id="ONM54149.1"/>
    </source>
</evidence>
<dbReference type="InterPro" id="IPR046341">
    <property type="entry name" value="SET_dom_sf"/>
</dbReference>
<proteinExistence type="predicted"/>
<keyword evidence="1" id="KW-0808">Transferase</keyword>
<dbReference type="ExpressionAtlas" id="A0A1D6I1R7">
    <property type="expression patterns" value="baseline and differential"/>
</dbReference>
<organism evidence="1">
    <name type="scientific">Zea mays</name>
    <name type="common">Maize</name>
    <dbReference type="NCBI Taxonomy" id="4577"/>
    <lineage>
        <taxon>Eukaryota</taxon>
        <taxon>Viridiplantae</taxon>
        <taxon>Streptophyta</taxon>
        <taxon>Embryophyta</taxon>
        <taxon>Tracheophyta</taxon>
        <taxon>Spermatophyta</taxon>
        <taxon>Magnoliopsida</taxon>
        <taxon>Liliopsida</taxon>
        <taxon>Poales</taxon>
        <taxon>Poaceae</taxon>
        <taxon>PACMAD clade</taxon>
        <taxon>Panicoideae</taxon>
        <taxon>Andropogonodae</taxon>
        <taxon>Andropogoneae</taxon>
        <taxon>Tripsacinae</taxon>
        <taxon>Zea</taxon>
    </lineage>
</organism>
<keyword evidence="1" id="KW-0489">Methyltransferase</keyword>
<dbReference type="AlphaFoldDB" id="A0A1D6I1R7"/>
<dbReference type="GO" id="GO:0008168">
    <property type="term" value="F:methyltransferase activity"/>
    <property type="evidence" value="ECO:0007669"/>
    <property type="project" value="UniProtKB-KW"/>
</dbReference>
<dbReference type="EMBL" id="CM007650">
    <property type="protein sequence ID" value="ONM54149.1"/>
    <property type="molecule type" value="Genomic_DNA"/>
</dbReference>
<name>A0A1D6I1R7_MAIZE</name>
<protein>
    <submittedName>
        <fullName evidence="1">Histone-lysine N-methyltransferase, H3 lysine-36 and H4 lysine-20specific</fullName>
    </submittedName>
</protein>